<accession>A0A5J6N381</accession>
<dbReference type="RefSeq" id="WP_151119730.1">
    <property type="nucleotide sequence ID" value="NZ_CP042582.1"/>
</dbReference>
<dbReference type="Proteomes" id="UP000325797">
    <property type="component" value="Chromosome"/>
</dbReference>
<reference evidence="1 2" key="1">
    <citation type="submission" date="2019-08" db="EMBL/GenBank/DDBJ databases">
        <title>Hyperibacter terrae gen. nov., sp. nov. and Hyperibacter viscosus sp. nov., two new members in the family Rhodospirillaceae isolated from the rhizosphere of Hypericum perforatum.</title>
        <authorList>
            <person name="Noviana Z."/>
        </authorList>
    </citation>
    <scope>NUCLEOTIDE SEQUENCE [LARGE SCALE GENOMIC DNA]</scope>
    <source>
        <strain evidence="1 2">R5959</strain>
    </source>
</reference>
<proteinExistence type="predicted"/>
<dbReference type="AlphaFoldDB" id="A0A5J6N381"/>
<gene>
    <name evidence="1" type="ORF">FRZ61_43930</name>
</gene>
<dbReference type="KEGG" id="hadh:FRZ61_43930"/>
<name>A0A5J6N381_9PROT</name>
<protein>
    <submittedName>
        <fullName evidence="1">Uncharacterized protein</fullName>
    </submittedName>
</protein>
<sequence length="170" mass="17071">MRYEPILFDDAGDLAGVTAAAPALSDGKLLLSEQYSLLRGAIAQLSGALLVYRNASAFSADAVAALAASAAERARDGLAAVIDRKVLQANPPIARACLGAAALLDRAAAIVAGSLRAGGGGLHEAETALLGLRRAYALLAAAASERDGCTMIAFDSCCCCVPGAKVAGRV</sequence>
<dbReference type="EMBL" id="CP042582">
    <property type="protein sequence ID" value="QEX24452.1"/>
    <property type="molecule type" value="Genomic_DNA"/>
</dbReference>
<evidence type="ECO:0000313" key="2">
    <source>
        <dbReference type="Proteomes" id="UP000325797"/>
    </source>
</evidence>
<evidence type="ECO:0000313" key="1">
    <source>
        <dbReference type="EMBL" id="QEX24452.1"/>
    </source>
</evidence>
<organism evidence="1 2">
    <name type="scientific">Hypericibacter adhaerens</name>
    <dbReference type="NCBI Taxonomy" id="2602016"/>
    <lineage>
        <taxon>Bacteria</taxon>
        <taxon>Pseudomonadati</taxon>
        <taxon>Pseudomonadota</taxon>
        <taxon>Alphaproteobacteria</taxon>
        <taxon>Rhodospirillales</taxon>
        <taxon>Dongiaceae</taxon>
        <taxon>Hypericibacter</taxon>
    </lineage>
</organism>
<keyword evidence="2" id="KW-1185">Reference proteome</keyword>